<dbReference type="SUPFAM" id="SSF51735">
    <property type="entry name" value="NAD(P)-binding Rossmann-fold domains"/>
    <property type="match status" value="1"/>
</dbReference>
<dbReference type="InterPro" id="IPR050425">
    <property type="entry name" value="NAD(P)_dehydrat-like"/>
</dbReference>
<dbReference type="Proteomes" id="UP001149074">
    <property type="component" value="Unassembled WGS sequence"/>
</dbReference>
<comment type="similarity">
    <text evidence="2">Belongs to the NAD(P)-dependent epimerase/dehydratase family. Dihydroflavonol-4-reductase subfamily.</text>
</comment>
<proteinExistence type="inferred from homology"/>
<keyword evidence="5" id="KW-1185">Reference proteome</keyword>
<comment type="caution">
    <text evidence="4">The sequence shown here is derived from an EMBL/GenBank/DDBJ whole genome shotgun (WGS) entry which is preliminary data.</text>
</comment>
<dbReference type="InterPro" id="IPR036291">
    <property type="entry name" value="NAD(P)-bd_dom_sf"/>
</dbReference>
<feature type="domain" description="NAD-dependent epimerase/dehydratase" evidence="3">
    <location>
        <begin position="6"/>
        <end position="251"/>
    </location>
</feature>
<dbReference type="GeneID" id="81357416"/>
<organism evidence="4 5">
    <name type="scientific">Penicillium argentinense</name>
    <dbReference type="NCBI Taxonomy" id="1131581"/>
    <lineage>
        <taxon>Eukaryota</taxon>
        <taxon>Fungi</taxon>
        <taxon>Dikarya</taxon>
        <taxon>Ascomycota</taxon>
        <taxon>Pezizomycotina</taxon>
        <taxon>Eurotiomycetes</taxon>
        <taxon>Eurotiomycetidae</taxon>
        <taxon>Eurotiales</taxon>
        <taxon>Aspergillaceae</taxon>
        <taxon>Penicillium</taxon>
    </lineage>
</organism>
<evidence type="ECO:0000256" key="1">
    <source>
        <dbReference type="ARBA" id="ARBA00023002"/>
    </source>
</evidence>
<keyword evidence="1" id="KW-0560">Oxidoreductase</keyword>
<dbReference type="EMBL" id="JAPQKI010000005">
    <property type="protein sequence ID" value="KAJ5098942.1"/>
    <property type="molecule type" value="Genomic_DNA"/>
</dbReference>
<sequence length="333" mass="35887">MCKGLIFITGASGFIGSATAVEALKAGYRLRVCLRRPSDQLQTLLSKYSKQIEFVVIPDLTDETAFSDKLDGVDFVLHLASPLPHGTDKETYFTPAVKGTTALLKAAIKVPSIKKVVVTSSMAALVPLAGIPHGGVIQESNNWDFSVNENGNFEDPTNPAATPMVLYMASKLLANTATWDFWKTAKPQYALVTLHPAFVYGHNLMQASADGIKRGSNGALWGFIMEGNPTGFLTGVHVQDVAEAHIRALDPKIVDGSKYLLAGKSITGQEVARFVQRLYPDAGAAISEDTQGVSSPVNTTKAETELGIKWRSFEVMVQEVIDQQLGFRKNGSG</sequence>
<dbReference type="OrthoDB" id="2735536at2759"/>
<dbReference type="RefSeq" id="XP_056474596.1">
    <property type="nucleotide sequence ID" value="XM_056618437.1"/>
</dbReference>
<gene>
    <name evidence="4" type="ORF">N7532_005943</name>
</gene>
<dbReference type="GO" id="GO:0016616">
    <property type="term" value="F:oxidoreductase activity, acting on the CH-OH group of donors, NAD or NADP as acceptor"/>
    <property type="evidence" value="ECO:0007669"/>
    <property type="project" value="TreeGrafter"/>
</dbReference>
<dbReference type="Pfam" id="PF01370">
    <property type="entry name" value="Epimerase"/>
    <property type="match status" value="1"/>
</dbReference>
<reference evidence="4" key="2">
    <citation type="journal article" date="2023" name="IMA Fungus">
        <title>Comparative genomic study of the Penicillium genus elucidates a diverse pangenome and 15 lateral gene transfer events.</title>
        <authorList>
            <person name="Petersen C."/>
            <person name="Sorensen T."/>
            <person name="Nielsen M.R."/>
            <person name="Sondergaard T.E."/>
            <person name="Sorensen J.L."/>
            <person name="Fitzpatrick D.A."/>
            <person name="Frisvad J.C."/>
            <person name="Nielsen K.L."/>
        </authorList>
    </citation>
    <scope>NUCLEOTIDE SEQUENCE</scope>
    <source>
        <strain evidence="4">IBT 30761</strain>
    </source>
</reference>
<dbReference type="InterPro" id="IPR001509">
    <property type="entry name" value="Epimerase_deHydtase"/>
</dbReference>
<reference evidence="4" key="1">
    <citation type="submission" date="2022-11" db="EMBL/GenBank/DDBJ databases">
        <authorList>
            <person name="Petersen C."/>
        </authorList>
    </citation>
    <scope>NUCLEOTIDE SEQUENCE</scope>
    <source>
        <strain evidence="4">IBT 30761</strain>
    </source>
</reference>
<dbReference type="Gene3D" id="3.40.50.720">
    <property type="entry name" value="NAD(P)-binding Rossmann-like Domain"/>
    <property type="match status" value="1"/>
</dbReference>
<protein>
    <submittedName>
        <fullName evidence="4">Reductase</fullName>
    </submittedName>
</protein>
<accession>A0A9W9KBG9</accession>
<dbReference type="AlphaFoldDB" id="A0A9W9KBG9"/>
<dbReference type="PANTHER" id="PTHR10366">
    <property type="entry name" value="NAD DEPENDENT EPIMERASE/DEHYDRATASE"/>
    <property type="match status" value="1"/>
</dbReference>
<evidence type="ECO:0000256" key="2">
    <source>
        <dbReference type="ARBA" id="ARBA00023445"/>
    </source>
</evidence>
<name>A0A9W9KBG9_9EURO</name>
<evidence type="ECO:0000259" key="3">
    <source>
        <dbReference type="Pfam" id="PF01370"/>
    </source>
</evidence>
<dbReference type="PANTHER" id="PTHR10366:SF812">
    <property type="entry name" value="VPS9 DOMAIN-CONTAINING PROTEIN"/>
    <property type="match status" value="1"/>
</dbReference>
<evidence type="ECO:0000313" key="5">
    <source>
        <dbReference type="Proteomes" id="UP001149074"/>
    </source>
</evidence>
<evidence type="ECO:0000313" key="4">
    <source>
        <dbReference type="EMBL" id="KAJ5098942.1"/>
    </source>
</evidence>